<gene>
    <name evidence="2" type="ORF">GCM10010170_004630</name>
</gene>
<accession>A0ABN3FE73</accession>
<protein>
    <recommendedName>
        <fullName evidence="1">Aminoglycoside phosphotransferase domain-containing protein</fullName>
    </recommendedName>
</protein>
<evidence type="ECO:0000313" key="2">
    <source>
        <dbReference type="EMBL" id="GAA2328219.1"/>
    </source>
</evidence>
<name>A0ABN3FE73_9ACTN</name>
<dbReference type="SUPFAM" id="SSF56112">
    <property type="entry name" value="Protein kinase-like (PK-like)"/>
    <property type="match status" value="1"/>
</dbReference>
<dbReference type="RefSeq" id="WP_344610488.1">
    <property type="nucleotide sequence ID" value="NZ_BAAARV010000004.1"/>
</dbReference>
<dbReference type="InterPro" id="IPR002575">
    <property type="entry name" value="Aminoglycoside_PTrfase"/>
</dbReference>
<evidence type="ECO:0000313" key="3">
    <source>
        <dbReference type="Proteomes" id="UP001501444"/>
    </source>
</evidence>
<dbReference type="Proteomes" id="UP001501444">
    <property type="component" value="Unassembled WGS sequence"/>
</dbReference>
<dbReference type="Pfam" id="PF01636">
    <property type="entry name" value="APH"/>
    <property type="match status" value="1"/>
</dbReference>
<keyword evidence="3" id="KW-1185">Reference proteome</keyword>
<dbReference type="EMBL" id="BAAARV010000004">
    <property type="protein sequence ID" value="GAA2328219.1"/>
    <property type="molecule type" value="Genomic_DNA"/>
</dbReference>
<dbReference type="Gene3D" id="3.90.1200.10">
    <property type="match status" value="1"/>
</dbReference>
<proteinExistence type="predicted"/>
<evidence type="ECO:0000259" key="1">
    <source>
        <dbReference type="Pfam" id="PF01636"/>
    </source>
</evidence>
<sequence length="249" mass="25056">MGAGAPQVLEAGLSAAGRAEAAGFDAGAPLRAADGALTVAVGDGAVALLRLVPGRPLQAADPLDRQWWGGTLGSVHRALGGFAHPALAKFEPAGVPREAPHLTLEPWLRPAVRDTAAAVRRIMVTDQLTYGVLHGDPRAAHFRLDPDTGAVGLVGWAAAGTGPLLADLAAAVLAAGGPANAAGLPEAYLRAGPVPADECEAVLPALLCHRAALAAAGTAARIHVDGGTPRDHAELTRLAVLYTELAASL</sequence>
<comment type="caution">
    <text evidence="2">The sequence shown here is derived from an EMBL/GenBank/DDBJ whole genome shotgun (WGS) entry which is preliminary data.</text>
</comment>
<reference evidence="2 3" key="1">
    <citation type="journal article" date="2019" name="Int. J. Syst. Evol. Microbiol.">
        <title>The Global Catalogue of Microorganisms (GCM) 10K type strain sequencing project: providing services to taxonomists for standard genome sequencing and annotation.</title>
        <authorList>
            <consortium name="The Broad Institute Genomics Platform"/>
            <consortium name="The Broad Institute Genome Sequencing Center for Infectious Disease"/>
            <person name="Wu L."/>
            <person name="Ma J."/>
        </authorList>
    </citation>
    <scope>NUCLEOTIDE SEQUENCE [LARGE SCALE GENOMIC DNA]</scope>
    <source>
        <strain evidence="2 3">JCM 3272</strain>
    </source>
</reference>
<feature type="domain" description="Aminoglycoside phosphotransferase" evidence="1">
    <location>
        <begin position="44"/>
        <end position="192"/>
    </location>
</feature>
<organism evidence="2 3">
    <name type="scientific">Dactylosporangium salmoneum</name>
    <dbReference type="NCBI Taxonomy" id="53361"/>
    <lineage>
        <taxon>Bacteria</taxon>
        <taxon>Bacillati</taxon>
        <taxon>Actinomycetota</taxon>
        <taxon>Actinomycetes</taxon>
        <taxon>Micromonosporales</taxon>
        <taxon>Micromonosporaceae</taxon>
        <taxon>Dactylosporangium</taxon>
    </lineage>
</organism>
<dbReference type="InterPro" id="IPR011009">
    <property type="entry name" value="Kinase-like_dom_sf"/>
</dbReference>